<reference evidence="3" key="1">
    <citation type="journal article" date="1996" name="J. Mol. Biol.">
        <title>Molecular characterization of the 71E late puff in Drosophila melanogaster reveals a family of novel genes.</title>
        <authorList>
            <person name="Wright L.G."/>
            <person name="Chen T."/>
            <person name="Thummel C.S."/>
            <person name="Guild G.M."/>
        </authorList>
    </citation>
    <scope>NUCLEOTIDE SEQUENCE</scope>
    <source>
        <strain evidence="3">Oregon-R</strain>
        <tissue evidence="3">Salivary gland</tissue>
    </source>
</reference>
<evidence type="ECO:0000313" key="4">
    <source>
        <dbReference type="FlyBase" id="FBgn0004590"/>
    </source>
</evidence>
<dbReference type="ExpressionAtlas" id="Q24073">
    <property type="expression patterns" value="baseline and differential"/>
</dbReference>
<dbReference type="InterPro" id="IPR003475">
    <property type="entry name" value="Insect_Unk"/>
</dbReference>
<dbReference type="AGR" id="FB:FBgn0004590"/>
<dbReference type="EMBL" id="U24242">
    <property type="protein sequence ID" value="AAA65111.1"/>
    <property type="molecule type" value="mRNA"/>
</dbReference>
<dbReference type="VEuPathDB" id="VectorBase:FBgn0004590"/>
<name>Q24073_DROME</name>
<feature type="region of interest" description="Disordered" evidence="1">
    <location>
        <begin position="95"/>
        <end position="173"/>
    </location>
</feature>
<feature type="signal peptide" evidence="2">
    <location>
        <begin position="1"/>
        <end position="19"/>
    </location>
</feature>
<keyword evidence="2" id="KW-0732">Signal</keyword>
<accession>Q24073</accession>
<organism evidence="3">
    <name type="scientific">Drosophila melanogaster</name>
    <name type="common">Fruit fly</name>
    <dbReference type="NCBI Taxonomy" id="7227"/>
    <lineage>
        <taxon>Eukaryota</taxon>
        <taxon>Metazoa</taxon>
        <taxon>Ecdysozoa</taxon>
        <taxon>Arthropoda</taxon>
        <taxon>Hexapoda</taxon>
        <taxon>Insecta</taxon>
        <taxon>Pterygota</taxon>
        <taxon>Neoptera</taxon>
        <taxon>Endopterygota</taxon>
        <taxon>Diptera</taxon>
        <taxon>Brachycera</taxon>
        <taxon>Muscomorpha</taxon>
        <taxon>Ephydroidea</taxon>
        <taxon>Drosophilidae</taxon>
        <taxon>Drosophila</taxon>
        <taxon>Sophophora</taxon>
    </lineage>
</organism>
<proteinExistence type="evidence at transcript level"/>
<dbReference type="Pfam" id="PF02448">
    <property type="entry name" value="L71"/>
    <property type="match status" value="1"/>
</dbReference>
<dbReference type="AlphaFoldDB" id="Q24073"/>
<feature type="chain" id="PRO_5004202449" evidence="2">
    <location>
        <begin position="20"/>
        <end position="173"/>
    </location>
</feature>
<protein>
    <submittedName>
        <fullName evidence="3">L71-3</fullName>
    </submittedName>
</protein>
<evidence type="ECO:0000256" key="2">
    <source>
        <dbReference type="SAM" id="SignalP"/>
    </source>
</evidence>
<dbReference type="GO" id="GO:0005576">
    <property type="term" value="C:extracellular region"/>
    <property type="evidence" value="ECO:0000255"/>
    <property type="project" value="FlyBase"/>
</dbReference>
<dbReference type="GO" id="GO:0042742">
    <property type="term" value="P:defense response to bacterium"/>
    <property type="evidence" value="ECO:0000250"/>
    <property type="project" value="FlyBase"/>
</dbReference>
<sequence length="173" mass="20270">MSKITLIFAILCLCMAVQAQTREQEICRQENETCRRNERRLGVQNDVSTTFNNHCRRQSGIRNWRNVSRCELSLATCRLTLERCAVINCKNVRNSIDGGVTARPPTSRRTTRRIPDTRRPRTTRRTPTTRRAPTTRSSRRTTRRRAPTTRTTRRTTRRRAPTTRTTTRRPTEE</sequence>
<gene>
    <name evidence="4" type="primary">Eig71Ec</name>
    <name evidence="3" type="synonym">L71-3</name>
    <name evidence="4" type="ORF">CG7608</name>
</gene>
<dbReference type="GO" id="GO:0007552">
    <property type="term" value="P:metamorphosis"/>
    <property type="evidence" value="ECO:0000270"/>
    <property type="project" value="FlyBase"/>
</dbReference>
<dbReference type="OrthoDB" id="7866493at2759"/>
<dbReference type="FlyBase" id="FBgn0004590">
    <property type="gene designation" value="Eig71Ec"/>
</dbReference>
<dbReference type="PIR" id="S62349">
    <property type="entry name" value="S62349"/>
</dbReference>
<dbReference type="HOGENOM" id="CLU_121609_0_0_1"/>
<evidence type="ECO:0000256" key="1">
    <source>
        <dbReference type="SAM" id="MobiDB-lite"/>
    </source>
</evidence>
<evidence type="ECO:0000313" key="3">
    <source>
        <dbReference type="EMBL" id="AAA65111.1"/>
    </source>
</evidence>
<feature type="compositionally biased region" description="Basic residues" evidence="1">
    <location>
        <begin position="137"/>
        <end position="161"/>
    </location>
</feature>